<accession>A0AAW9KMP7</accession>
<reference evidence="2" key="1">
    <citation type="submission" date="2019-11" db="EMBL/GenBank/DDBJ databases">
        <title>Characterization of Clostridium perfringens isolates from swine manure treated agricultural soils.</title>
        <authorList>
            <person name="Wushke S.T."/>
        </authorList>
    </citation>
    <scope>NUCLEOTIDE SEQUENCE</scope>
    <source>
        <strain evidence="2">X62</strain>
    </source>
</reference>
<dbReference type="EMBL" id="WNUR01001526">
    <property type="protein sequence ID" value="MDZ7543714.1"/>
    <property type="molecule type" value="Genomic_DNA"/>
</dbReference>
<evidence type="ECO:0000259" key="1">
    <source>
        <dbReference type="Pfam" id="PF16363"/>
    </source>
</evidence>
<dbReference type="Gene3D" id="3.40.50.720">
    <property type="entry name" value="NAD(P)-binding Rossmann-like Domain"/>
    <property type="match status" value="1"/>
</dbReference>
<dbReference type="PANTHER" id="PTHR43000">
    <property type="entry name" value="DTDP-D-GLUCOSE 4,6-DEHYDRATASE-RELATED"/>
    <property type="match status" value="1"/>
</dbReference>
<protein>
    <submittedName>
        <fullName evidence="2">NAD-dependent epimerase/dehydratase family protein</fullName>
    </submittedName>
</protein>
<feature type="domain" description="NAD(P)-binding" evidence="1">
    <location>
        <begin position="6"/>
        <end position="109"/>
    </location>
</feature>
<comment type="caution">
    <text evidence="2">The sequence shown here is derived from an EMBL/GenBank/DDBJ whole genome shotgun (WGS) entry which is preliminary data.</text>
</comment>
<evidence type="ECO:0000313" key="3">
    <source>
        <dbReference type="Proteomes" id="UP001288944"/>
    </source>
</evidence>
<dbReference type="InterPro" id="IPR036291">
    <property type="entry name" value="NAD(P)-bd_dom_sf"/>
</dbReference>
<name>A0AAW9KMP7_CLOPF</name>
<gene>
    <name evidence="2" type="ORF">GNF83_21615</name>
</gene>
<dbReference type="Pfam" id="PF16363">
    <property type="entry name" value="GDP_Man_Dehyd"/>
    <property type="match status" value="1"/>
</dbReference>
<dbReference type="AlphaFoldDB" id="A0AAW9KMP7"/>
<evidence type="ECO:0000313" key="2">
    <source>
        <dbReference type="EMBL" id="MDZ7543714.1"/>
    </source>
</evidence>
<dbReference type="SUPFAM" id="SSF51735">
    <property type="entry name" value="NAD(P)-binding Rossmann-fold domains"/>
    <property type="match status" value="1"/>
</dbReference>
<organism evidence="2 3">
    <name type="scientific">Clostridium perfringens</name>
    <dbReference type="NCBI Taxonomy" id="1502"/>
    <lineage>
        <taxon>Bacteria</taxon>
        <taxon>Bacillati</taxon>
        <taxon>Bacillota</taxon>
        <taxon>Clostridia</taxon>
        <taxon>Eubacteriales</taxon>
        <taxon>Clostridiaceae</taxon>
        <taxon>Clostridium</taxon>
    </lineage>
</organism>
<dbReference type="Proteomes" id="UP001288944">
    <property type="component" value="Unassembled WGS sequence"/>
</dbReference>
<feature type="non-terminal residue" evidence="2">
    <location>
        <position position="109"/>
    </location>
</feature>
<sequence length="109" mass="12427">MSSVISSLQAADLNNLSEVAHPARDSFLQGNITDRLIVEQIFEEYQPEAVIHFAAESHVDNSIASPGQFIETNINGTFVLLDVARHYWMNGPFEFKERYMNCRFHHIST</sequence>
<proteinExistence type="predicted"/>
<dbReference type="InterPro" id="IPR016040">
    <property type="entry name" value="NAD(P)-bd_dom"/>
</dbReference>